<keyword evidence="1" id="KW-0812">Transmembrane</keyword>
<organism evidence="4 5">
    <name type="scientific">Methylomonas methanica</name>
    <dbReference type="NCBI Taxonomy" id="421"/>
    <lineage>
        <taxon>Bacteria</taxon>
        <taxon>Pseudomonadati</taxon>
        <taxon>Pseudomonadota</taxon>
        <taxon>Gammaproteobacteria</taxon>
        <taxon>Methylococcales</taxon>
        <taxon>Methylococcaceae</taxon>
        <taxon>Methylomonas</taxon>
    </lineage>
</organism>
<feature type="transmembrane region" description="Helical" evidence="1">
    <location>
        <begin position="34"/>
        <end position="56"/>
    </location>
</feature>
<proteinExistence type="predicted"/>
<feature type="domain" description="SMODS-associated and fused to various effectors" evidence="2">
    <location>
        <begin position="129"/>
        <end position="313"/>
    </location>
</feature>
<accession>A0A177MST1</accession>
<name>A0A177MST1_METMH</name>
<keyword evidence="1" id="KW-0472">Membrane</keyword>
<dbReference type="Proteomes" id="UP000078090">
    <property type="component" value="Unassembled WGS sequence"/>
</dbReference>
<evidence type="ECO:0000259" key="2">
    <source>
        <dbReference type="Pfam" id="PF18145"/>
    </source>
</evidence>
<dbReference type="InterPro" id="IPR040836">
    <property type="entry name" value="SAVED"/>
</dbReference>
<sequence>MAAGSTFDVKLNFGARASEQEYVEGQFATADTEWWISAGCLAIGTVLIAIGLWFSWHLFQDQRRKRVIAIELRGLTQSVDTPLESAIPRRVLGARHTLLIDVRNQIDGTKNQRQAAIDLVNLLPQQLKLAKDGRDRNDLAVYACGLAPVPVLFLAGTLLASESVINWMDWDRKELRWISPNDGADVGELAPVDFSSVNGDEIVCAMSISYPIDRNELTVSFPKLPIVELKLDGAYPGRVISEASIQNIMQQFMQAIAALQGMGVRKIHLALAAPSVLTMRLGSCYAPRNMPVMIVYQYQRAQTENPYAWGIEMPNSDRFSGLLVEQNRGLS</sequence>
<evidence type="ECO:0000313" key="4">
    <source>
        <dbReference type="EMBL" id="OAI08353.1"/>
    </source>
</evidence>
<protein>
    <recommendedName>
        <fullName evidence="6">SMODS-associated and fused to various effectors domain-containing protein</fullName>
    </recommendedName>
</protein>
<evidence type="ECO:0000313" key="5">
    <source>
        <dbReference type="Proteomes" id="UP000078090"/>
    </source>
</evidence>
<dbReference type="Pfam" id="PF18303">
    <property type="entry name" value="Saf_2TM"/>
    <property type="match status" value="1"/>
</dbReference>
<evidence type="ECO:0000256" key="1">
    <source>
        <dbReference type="SAM" id="Phobius"/>
    </source>
</evidence>
<evidence type="ECO:0008006" key="6">
    <source>
        <dbReference type="Google" id="ProtNLM"/>
    </source>
</evidence>
<comment type="caution">
    <text evidence="4">The sequence shown here is derived from an EMBL/GenBank/DDBJ whole genome shotgun (WGS) entry which is preliminary data.</text>
</comment>
<keyword evidence="1" id="KW-1133">Transmembrane helix</keyword>
<gene>
    <name evidence="4" type="ORF">A1332_07655</name>
</gene>
<dbReference type="EMBL" id="LUUG01000045">
    <property type="protein sequence ID" value="OAI08353.1"/>
    <property type="molecule type" value="Genomic_DNA"/>
</dbReference>
<feature type="transmembrane region" description="Helical" evidence="1">
    <location>
        <begin position="139"/>
        <end position="160"/>
    </location>
</feature>
<dbReference type="Pfam" id="PF18145">
    <property type="entry name" value="SAVED"/>
    <property type="match status" value="1"/>
</dbReference>
<reference evidence="4 5" key="1">
    <citation type="submission" date="2016-03" db="EMBL/GenBank/DDBJ databases">
        <authorList>
            <person name="Ploux O."/>
        </authorList>
    </citation>
    <scope>NUCLEOTIDE SEQUENCE [LARGE SCALE GENOMIC DNA]</scope>
    <source>
        <strain evidence="4 5">R-45363</strain>
    </source>
</reference>
<dbReference type="NCBIfam" id="NF033611">
    <property type="entry name" value="SAVED"/>
    <property type="match status" value="1"/>
</dbReference>
<dbReference type="AlphaFoldDB" id="A0A177MST1"/>
<evidence type="ECO:0000259" key="3">
    <source>
        <dbReference type="Pfam" id="PF18303"/>
    </source>
</evidence>
<dbReference type="InterPro" id="IPR041167">
    <property type="entry name" value="Saf_2TM"/>
</dbReference>
<feature type="domain" description="SAVED-fused 2TM effector" evidence="3">
    <location>
        <begin position="20"/>
        <end position="112"/>
    </location>
</feature>